<dbReference type="InterPro" id="IPR046828">
    <property type="entry name" value="RepSA"/>
</dbReference>
<feature type="compositionally biased region" description="Basic and acidic residues" evidence="1">
    <location>
        <begin position="156"/>
        <end position="165"/>
    </location>
</feature>
<evidence type="ECO:0000313" key="4">
    <source>
        <dbReference type="Proteomes" id="UP000070598"/>
    </source>
</evidence>
<dbReference type="RefSeq" id="WP_067071689.1">
    <property type="nucleotide sequence ID" value="NZ_JYIJ01000019.1"/>
</dbReference>
<dbReference type="AlphaFoldDB" id="A0A132N7W3"/>
<comment type="caution">
    <text evidence="3">The sequence shown here is derived from an EMBL/GenBank/DDBJ whole genome shotgun (WGS) entry which is preliminary data.</text>
</comment>
<evidence type="ECO:0000313" key="3">
    <source>
        <dbReference type="EMBL" id="KWX06193.1"/>
    </source>
</evidence>
<evidence type="ECO:0000313" key="2">
    <source>
        <dbReference type="EMBL" id="KWW97923.1"/>
    </source>
</evidence>
<dbReference type="EMBL" id="JYIJ01000019">
    <property type="protein sequence ID" value="KWW97923.1"/>
    <property type="molecule type" value="Genomic_DNA"/>
</dbReference>
<gene>
    <name evidence="2" type="ORF">TH66_21370</name>
    <name evidence="3" type="ORF">TR74_22795</name>
</gene>
<dbReference type="PATRIC" id="fig|1469144.8.peg.907"/>
<dbReference type="EMBL" id="JYIK01001111">
    <property type="protein sequence ID" value="KWX06193.1"/>
    <property type="molecule type" value="Genomic_DNA"/>
</dbReference>
<dbReference type="Pfam" id="PF20199">
    <property type="entry name" value="RepSA"/>
    <property type="match status" value="1"/>
</dbReference>
<evidence type="ECO:0000256" key="1">
    <source>
        <dbReference type="SAM" id="MobiDB-lite"/>
    </source>
</evidence>
<name>A0A132N7W3_9ACTN</name>
<reference evidence="4" key="1">
    <citation type="submission" date="2015-02" db="EMBL/GenBank/DDBJ databases">
        <title>Physiological reanalysis, assessment of diazotrophy, and genome sequences of multiple isolates of Streptomyces thermoautotrophicus.</title>
        <authorList>
            <person name="MacKellar D.C."/>
            <person name="Lieber L."/>
            <person name="Norman J."/>
            <person name="Bolger A."/>
            <person name="Tobin C."/>
            <person name="Murray J.W."/>
            <person name="Friesen M."/>
            <person name="Prell J."/>
        </authorList>
    </citation>
    <scope>NUCLEOTIDE SEQUENCE [LARGE SCALE GENOMIC DNA]</scope>
    <source>
        <strain evidence="4">UBT1</strain>
    </source>
</reference>
<feature type="region of interest" description="Disordered" evidence="1">
    <location>
        <begin position="140"/>
        <end position="167"/>
    </location>
</feature>
<reference evidence="3 5" key="2">
    <citation type="submission" date="2015-02" db="EMBL/GenBank/DDBJ databases">
        <title>Physiological reanalysis, assessment of diazotrophy, and genome sequences of multiple isolates of Streptomyces thermoautotrophicus.</title>
        <authorList>
            <person name="MacKellar D.C."/>
            <person name="Lieber L."/>
            <person name="Norman J."/>
            <person name="Bolger A."/>
            <person name="Tobin C."/>
            <person name="Murray J.W."/>
            <person name="Prell J."/>
        </authorList>
    </citation>
    <scope>NUCLEOTIDE SEQUENCE [LARGE SCALE GENOMIC DNA]</scope>
    <source>
        <strain evidence="3 5">UBT1</strain>
    </source>
</reference>
<accession>A0A132N7W3</accession>
<proteinExistence type="predicted"/>
<protein>
    <submittedName>
        <fullName evidence="3">Replication initiation protein</fullName>
    </submittedName>
</protein>
<organism evidence="3 4">
    <name type="scientific">Carbonactinospora thermoautotrophica</name>
    <dbReference type="NCBI Taxonomy" id="1469144"/>
    <lineage>
        <taxon>Bacteria</taxon>
        <taxon>Bacillati</taxon>
        <taxon>Actinomycetota</taxon>
        <taxon>Actinomycetes</taxon>
        <taxon>Kitasatosporales</taxon>
        <taxon>Carbonactinosporaceae</taxon>
        <taxon>Carbonactinospora</taxon>
    </lineage>
</organism>
<evidence type="ECO:0000313" key="5">
    <source>
        <dbReference type="Proteomes" id="UP000070659"/>
    </source>
</evidence>
<dbReference type="Proteomes" id="UP000070598">
    <property type="component" value="Unassembled WGS sequence"/>
</dbReference>
<sequence>MTGTRAERMRRPLARQVVEAVAIDHGVCVRPVPVRRIDLVTGEETVVDVPCGATLASVCPSCAERKKRLRMAQCREGWHLEEEPVFEPEEPNAGQRFLVELRADLTKARDELAARGEDTREIEADLAAVDEEMRRAGIRGSVESASRPRRVRSTRRRQDAPDLPKRKIAKTTIGRTYTSPEGKVFRPSIFLTLTCDSYGKVNPDGTPVDPDSYDYRRAARDAIHFTKLIDRFVQNLRRVAGYDVQYFATVEPQRRLAPHLHMAIRGTIPRADIRKVAAATYHQVWWPSTDEVRYEGDRLPVWDEHQGAYVDPDTGRPLPTWDEALDAIGDDDEPAHVVRFGPQVHAECVLAGSRDADRCIGYLAKYLTKAVDQCHHAETPAQRAHVERLVEALRYEPCSPTCANWLRYGVQPKNPRPGMRPGYCKGKAHRREHLGYGGRRVLVSRKWSGKTLADHKHERRAWVLATLGIPADQIDPNRYAWEPVSGNDPGVLPLAHRLLRAIAERQRWRRALEEAKARAAGQHPGGFSATAA</sequence>
<dbReference type="Proteomes" id="UP000070659">
    <property type="component" value="Unassembled WGS sequence"/>
</dbReference>